<sequence>MSHRETVEEVEAELEEAIVGGTEGALKRIDAVGTLLDDAFRVPGTDIRFGLDPVVGVLPIAGDWATAVVSTYIVAEAVNLGVPKGVIGRMLFNIGLDATVGMVPILGTLFDTAWKANRRNVELVEKHVDADA</sequence>
<dbReference type="AlphaFoldDB" id="A0AAV3T6P7"/>
<dbReference type="Pfam" id="PF13430">
    <property type="entry name" value="DUF4112"/>
    <property type="match status" value="1"/>
</dbReference>
<dbReference type="PANTHER" id="PTHR35519">
    <property type="entry name" value="MEMBRANE PROTEINS"/>
    <property type="match status" value="1"/>
</dbReference>
<evidence type="ECO:0000313" key="2">
    <source>
        <dbReference type="Proteomes" id="UP001500420"/>
    </source>
</evidence>
<protein>
    <submittedName>
        <fullName evidence="1">DUF4112 domain-containing protein</fullName>
    </submittedName>
</protein>
<dbReference type="EMBL" id="BAAADV010000001">
    <property type="protein sequence ID" value="GAA0664399.1"/>
    <property type="molecule type" value="Genomic_DNA"/>
</dbReference>
<proteinExistence type="predicted"/>
<comment type="caution">
    <text evidence="1">The sequence shown here is derived from an EMBL/GenBank/DDBJ whole genome shotgun (WGS) entry which is preliminary data.</text>
</comment>
<organism evidence="1 2">
    <name type="scientific">Natronoarchaeum mannanilyticum</name>
    <dbReference type="NCBI Taxonomy" id="926360"/>
    <lineage>
        <taxon>Archaea</taxon>
        <taxon>Methanobacteriati</taxon>
        <taxon>Methanobacteriota</taxon>
        <taxon>Stenosarchaea group</taxon>
        <taxon>Halobacteria</taxon>
        <taxon>Halobacteriales</taxon>
        <taxon>Natronoarchaeaceae</taxon>
    </lineage>
</organism>
<accession>A0AAV3T6P7</accession>
<dbReference type="Proteomes" id="UP001500420">
    <property type="component" value="Unassembled WGS sequence"/>
</dbReference>
<keyword evidence="2" id="KW-1185">Reference proteome</keyword>
<gene>
    <name evidence="1" type="ORF">GCM10009020_06600</name>
</gene>
<reference evidence="1 2" key="1">
    <citation type="journal article" date="2019" name="Int. J. Syst. Evol. Microbiol.">
        <title>The Global Catalogue of Microorganisms (GCM) 10K type strain sequencing project: providing services to taxonomists for standard genome sequencing and annotation.</title>
        <authorList>
            <consortium name="The Broad Institute Genomics Platform"/>
            <consortium name="The Broad Institute Genome Sequencing Center for Infectious Disease"/>
            <person name="Wu L."/>
            <person name="Ma J."/>
        </authorList>
    </citation>
    <scope>NUCLEOTIDE SEQUENCE [LARGE SCALE GENOMIC DNA]</scope>
    <source>
        <strain evidence="1 2">JCM 16328</strain>
    </source>
</reference>
<dbReference type="PANTHER" id="PTHR35519:SF2">
    <property type="entry name" value="PH DOMAIN PROTEIN"/>
    <property type="match status" value="1"/>
</dbReference>
<dbReference type="InterPro" id="IPR025187">
    <property type="entry name" value="DUF4112"/>
</dbReference>
<name>A0AAV3T6P7_9EURY</name>
<dbReference type="RefSeq" id="WP_343772438.1">
    <property type="nucleotide sequence ID" value="NZ_BAAADV010000001.1"/>
</dbReference>
<evidence type="ECO:0000313" key="1">
    <source>
        <dbReference type="EMBL" id="GAA0664399.1"/>
    </source>
</evidence>